<feature type="chain" id="PRO_5007459458" description="Lipoprotein" evidence="1">
    <location>
        <begin position="22"/>
        <end position="210"/>
    </location>
</feature>
<keyword evidence="3" id="KW-1185">Reference proteome</keyword>
<dbReference type="EMBL" id="LODL01000019">
    <property type="protein sequence ID" value="KXB31108.1"/>
    <property type="molecule type" value="Genomic_DNA"/>
</dbReference>
<dbReference type="AlphaFoldDB" id="A0A133XJI4"/>
<name>A0A133XJI4_9RHOO</name>
<comment type="caution">
    <text evidence="2">The sequence shown here is derived from an EMBL/GenBank/DDBJ whole genome shotgun (WGS) entry which is preliminary data.</text>
</comment>
<organism evidence="2 3">
    <name type="scientific">Dechloromonas denitrificans</name>
    <dbReference type="NCBI Taxonomy" id="281362"/>
    <lineage>
        <taxon>Bacteria</taxon>
        <taxon>Pseudomonadati</taxon>
        <taxon>Pseudomonadota</taxon>
        <taxon>Betaproteobacteria</taxon>
        <taxon>Rhodocyclales</taxon>
        <taxon>Azonexaceae</taxon>
        <taxon>Dechloromonas</taxon>
    </lineage>
</organism>
<gene>
    <name evidence="2" type="ORF">AT959_10470</name>
</gene>
<protein>
    <recommendedName>
        <fullName evidence="4">Lipoprotein</fullName>
    </recommendedName>
</protein>
<evidence type="ECO:0000313" key="3">
    <source>
        <dbReference type="Proteomes" id="UP000070186"/>
    </source>
</evidence>
<dbReference type="Proteomes" id="UP000070186">
    <property type="component" value="Unassembled WGS sequence"/>
</dbReference>
<dbReference type="RefSeq" id="WP_157651271.1">
    <property type="nucleotide sequence ID" value="NZ_LODL01000019.1"/>
</dbReference>
<keyword evidence="1" id="KW-0732">Signal</keyword>
<evidence type="ECO:0000256" key="1">
    <source>
        <dbReference type="SAM" id="SignalP"/>
    </source>
</evidence>
<evidence type="ECO:0008006" key="4">
    <source>
        <dbReference type="Google" id="ProtNLM"/>
    </source>
</evidence>
<evidence type="ECO:0000313" key="2">
    <source>
        <dbReference type="EMBL" id="KXB31108.1"/>
    </source>
</evidence>
<dbReference type="PROSITE" id="PS51257">
    <property type="entry name" value="PROKAR_LIPOPROTEIN"/>
    <property type="match status" value="1"/>
</dbReference>
<feature type="signal peptide" evidence="1">
    <location>
        <begin position="1"/>
        <end position="21"/>
    </location>
</feature>
<reference evidence="2 3" key="1">
    <citation type="submission" date="2015-12" db="EMBL/GenBank/DDBJ databases">
        <title>Nitrous oxide reduction kinetics distinguish bacteria harboring typical versus atypical NosZ.</title>
        <authorList>
            <person name="Yoon S."/>
            <person name="Nissen S."/>
            <person name="Park D."/>
            <person name="Sanford R.A."/>
            <person name="Loeffler F.E."/>
        </authorList>
    </citation>
    <scope>NUCLEOTIDE SEQUENCE [LARGE SCALE GENOMIC DNA]</scope>
    <source>
        <strain evidence="2 3">ATCC BAA-841</strain>
    </source>
</reference>
<dbReference type="STRING" id="281362.AT959_10470"/>
<accession>A0A133XJI4</accession>
<proteinExistence type="predicted"/>
<sequence length="210" mass="22321">MKMPSFLVALLAASAACAVQAAEPKPAAGTPKLAYGQMMKHGDKVIFSPCRDPSYAMFEDVSANGALTQALAGVGLNAGKKVYAELLGVLDNNVLKASELNFAHTDGRCQLPGGEDESWRAAGHEPGWVLAVGKEVVVLKRQGQPDIRLPTVAFKSEGKQHRLESAEGGNALQLTFERGLCRDIKADSAFGWNATVSVNGQLLKGCAWQR</sequence>